<dbReference type="Pfam" id="PF00646">
    <property type="entry name" value="F-box"/>
    <property type="match status" value="1"/>
</dbReference>
<dbReference type="SUPFAM" id="SSF81383">
    <property type="entry name" value="F-box domain"/>
    <property type="match status" value="1"/>
</dbReference>
<dbReference type="EMBL" id="JAVHNR010000009">
    <property type="protein sequence ID" value="KAK6333013.1"/>
    <property type="molecule type" value="Genomic_DNA"/>
</dbReference>
<evidence type="ECO:0000313" key="4">
    <source>
        <dbReference type="Proteomes" id="UP001313282"/>
    </source>
</evidence>
<evidence type="ECO:0000256" key="1">
    <source>
        <dbReference type="SAM" id="MobiDB-lite"/>
    </source>
</evidence>
<keyword evidence="4" id="KW-1185">Reference proteome</keyword>
<name>A0AAN8RC03_9PEZI</name>
<comment type="caution">
    <text evidence="3">The sequence shown here is derived from an EMBL/GenBank/DDBJ whole genome shotgun (WGS) entry which is preliminary data.</text>
</comment>
<dbReference type="PROSITE" id="PS50181">
    <property type="entry name" value="FBOX"/>
    <property type="match status" value="1"/>
</dbReference>
<protein>
    <recommendedName>
        <fullName evidence="2">F-box domain-containing protein</fullName>
    </recommendedName>
</protein>
<reference evidence="3 4" key="1">
    <citation type="submission" date="2019-10" db="EMBL/GenBank/DDBJ databases">
        <authorList>
            <person name="Palmer J.M."/>
        </authorList>
    </citation>
    <scope>NUCLEOTIDE SEQUENCE [LARGE SCALE GENOMIC DNA]</scope>
    <source>
        <strain evidence="3 4">TWF718</strain>
    </source>
</reference>
<evidence type="ECO:0000259" key="2">
    <source>
        <dbReference type="PROSITE" id="PS50181"/>
    </source>
</evidence>
<organism evidence="3 4">
    <name type="scientific">Orbilia javanica</name>
    <dbReference type="NCBI Taxonomy" id="47235"/>
    <lineage>
        <taxon>Eukaryota</taxon>
        <taxon>Fungi</taxon>
        <taxon>Dikarya</taxon>
        <taxon>Ascomycota</taxon>
        <taxon>Pezizomycotina</taxon>
        <taxon>Orbiliomycetes</taxon>
        <taxon>Orbiliales</taxon>
        <taxon>Orbiliaceae</taxon>
        <taxon>Orbilia</taxon>
    </lineage>
</organism>
<proteinExistence type="predicted"/>
<accession>A0AAN8RC03</accession>
<dbReference type="AlphaFoldDB" id="A0AAN8RC03"/>
<evidence type="ECO:0000313" key="3">
    <source>
        <dbReference type="EMBL" id="KAK6333013.1"/>
    </source>
</evidence>
<dbReference type="InterPro" id="IPR001810">
    <property type="entry name" value="F-box_dom"/>
</dbReference>
<dbReference type="Proteomes" id="UP001313282">
    <property type="component" value="Unassembled WGS sequence"/>
</dbReference>
<dbReference type="InterPro" id="IPR036047">
    <property type="entry name" value="F-box-like_dom_sf"/>
</dbReference>
<feature type="region of interest" description="Disordered" evidence="1">
    <location>
        <begin position="83"/>
        <end position="127"/>
    </location>
</feature>
<sequence length="591" mass="67245">MPKKILKRALKRLHVVRKCDDEPSPPRKSKNIKAQETLQLDLDSEFLNLPLDIFNLILTHLTYADIVSLSLTTKSLRYICPDPSSKASPGPGCRNQAYKRSLPSNGSGKAGKKPILGRTHSAEDSNSWGGRCSYCTQPLCPPTCSSALILDYRTGIFYPASLYPFHVATSAPTDGFPETSGCHERFMPGDKLSLNLWSNSPPSHSNDPVYKTIWCEHHRCPASLLKDNYLKEDAPLGAYRFYGDYYSDGNWAAARSGPPRNPRGAPFVIPHTKFLVGYRKTPLNDPKISSRPSSSSHGNNVEPLDNVVKFYKLNLNNGIDPSFDPERDQEPIDEQYFYDTLCRHCFLPLRRSDSPGIFWSRRTCDCAQNRPFKSRLGEQSQNPMITKPGCRGCGVVSVKFTVVEAFTPVPAYDSHIHFSLVLASEMQIGTIRPRVGERQLGRHESYHPSPTYRLLANYTNLQRRLFPLDSQKEQRALKIIRYEPIIPLPPKATRGFQNLPSSIISRIIVYVLLNTRYRKPRYIAEARRLILYGWADWSWANYHNAPTGTCSECRKFKNLDRETRLRSTWRCTDDCNYGFHMFMTKGSMRGF</sequence>
<feature type="domain" description="F-box" evidence="2">
    <location>
        <begin position="43"/>
        <end position="101"/>
    </location>
</feature>
<gene>
    <name evidence="3" type="ORF">TWF718_010837</name>
</gene>